<feature type="binding site" evidence="7">
    <location>
        <begin position="63"/>
        <end position="64"/>
    </location>
    <ligand>
        <name>beta-D-galactose</name>
        <dbReference type="ChEBI" id="CHEBI:27667"/>
    </ligand>
</feature>
<keyword evidence="3" id="KW-0413">Isomerase</keyword>
<dbReference type="EMBL" id="AUSU01001212">
    <property type="protein sequence ID" value="EPS71547.1"/>
    <property type="molecule type" value="Genomic_DNA"/>
</dbReference>
<accession>S8EFX0</accession>
<evidence type="ECO:0008006" key="10">
    <source>
        <dbReference type="Google" id="ProtNLM"/>
    </source>
</evidence>
<feature type="binding site" evidence="7">
    <location>
        <begin position="162"/>
        <end position="164"/>
    </location>
    <ligand>
        <name>beta-D-galactose</name>
        <dbReference type="ChEBI" id="CHEBI:27667"/>
    </ligand>
</feature>
<dbReference type="SUPFAM" id="SSF74650">
    <property type="entry name" value="Galactose mutarotase-like"/>
    <property type="match status" value="1"/>
</dbReference>
<feature type="non-terminal residue" evidence="8">
    <location>
        <position position="329"/>
    </location>
</feature>
<feature type="active site" description="Proton donor" evidence="5">
    <location>
        <position position="162"/>
    </location>
</feature>
<gene>
    <name evidence="8" type="ORF">M569_03212</name>
</gene>
<evidence type="ECO:0000256" key="4">
    <source>
        <dbReference type="ARBA" id="ARBA00023277"/>
    </source>
</evidence>
<feature type="non-terminal residue" evidence="8">
    <location>
        <position position="1"/>
    </location>
</feature>
<comment type="pathway">
    <text evidence="1">Carbohydrate metabolism; hexose metabolism.</text>
</comment>
<proteinExistence type="inferred from homology"/>
<keyword evidence="9" id="KW-1185">Reference proteome</keyword>
<dbReference type="Gene3D" id="2.70.98.10">
    <property type="match status" value="1"/>
</dbReference>
<dbReference type="Proteomes" id="UP000015453">
    <property type="component" value="Unassembled WGS sequence"/>
</dbReference>
<evidence type="ECO:0000256" key="3">
    <source>
        <dbReference type="ARBA" id="ARBA00023235"/>
    </source>
</evidence>
<comment type="caution">
    <text evidence="8">The sequence shown here is derived from an EMBL/GenBank/DDBJ whole genome shotgun (WGS) entry which is preliminary data.</text>
</comment>
<dbReference type="GO" id="GO:0033499">
    <property type="term" value="P:galactose catabolic process via UDP-galactose, Leloir pathway"/>
    <property type="evidence" value="ECO:0007669"/>
    <property type="project" value="TreeGrafter"/>
</dbReference>
<dbReference type="UniPathway" id="UPA00242"/>
<dbReference type="OrthoDB" id="274691at2759"/>
<organism evidence="8 9">
    <name type="scientific">Genlisea aurea</name>
    <dbReference type="NCBI Taxonomy" id="192259"/>
    <lineage>
        <taxon>Eukaryota</taxon>
        <taxon>Viridiplantae</taxon>
        <taxon>Streptophyta</taxon>
        <taxon>Embryophyta</taxon>
        <taxon>Tracheophyta</taxon>
        <taxon>Spermatophyta</taxon>
        <taxon>Magnoliopsida</taxon>
        <taxon>eudicotyledons</taxon>
        <taxon>Gunneridae</taxon>
        <taxon>Pentapetalae</taxon>
        <taxon>asterids</taxon>
        <taxon>lamiids</taxon>
        <taxon>Lamiales</taxon>
        <taxon>Lentibulariaceae</taxon>
        <taxon>Genlisea</taxon>
    </lineage>
</organism>
<dbReference type="InterPro" id="IPR015443">
    <property type="entry name" value="Aldose_1-epimerase"/>
</dbReference>
<evidence type="ECO:0000256" key="1">
    <source>
        <dbReference type="ARBA" id="ARBA00005028"/>
    </source>
</evidence>
<dbReference type="InterPro" id="IPR011013">
    <property type="entry name" value="Gal_mutarotase_sf_dom"/>
</dbReference>
<name>S8EFX0_9LAMI</name>
<dbReference type="GO" id="GO:0030246">
    <property type="term" value="F:carbohydrate binding"/>
    <property type="evidence" value="ECO:0007669"/>
    <property type="project" value="InterPro"/>
</dbReference>
<dbReference type="NCBIfam" id="NF008277">
    <property type="entry name" value="PRK11055.1"/>
    <property type="match status" value="1"/>
</dbReference>
<evidence type="ECO:0000256" key="6">
    <source>
        <dbReference type="PIRSR" id="PIRSR005096-2"/>
    </source>
</evidence>
<feature type="active site" description="Proton acceptor" evidence="5">
    <location>
        <position position="295"/>
    </location>
</feature>
<dbReference type="PANTHER" id="PTHR10091:SF3">
    <property type="entry name" value="ALDOSE 1-EPIMERASE"/>
    <property type="match status" value="1"/>
</dbReference>
<feature type="binding site" evidence="6">
    <location>
        <position position="228"/>
    </location>
    <ligand>
        <name>beta-D-galactose</name>
        <dbReference type="ChEBI" id="CHEBI:27667"/>
    </ligand>
</feature>
<dbReference type="PANTHER" id="PTHR10091">
    <property type="entry name" value="ALDOSE-1-EPIMERASE"/>
    <property type="match status" value="1"/>
</dbReference>
<dbReference type="InterPro" id="IPR047215">
    <property type="entry name" value="Galactose_mutarotase-like"/>
</dbReference>
<keyword evidence="4" id="KW-0119">Carbohydrate metabolism</keyword>
<protein>
    <recommendedName>
        <fullName evidence="10">Aldose 1-epimerase</fullName>
    </recommendedName>
</protein>
<dbReference type="AlphaFoldDB" id="S8EFX0"/>
<evidence type="ECO:0000256" key="2">
    <source>
        <dbReference type="ARBA" id="ARBA00006206"/>
    </source>
</evidence>
<reference evidence="8 9" key="1">
    <citation type="journal article" date="2013" name="BMC Genomics">
        <title>The miniature genome of a carnivorous plant Genlisea aurea contains a low number of genes and short non-coding sequences.</title>
        <authorList>
            <person name="Leushkin E.V."/>
            <person name="Sutormin R.A."/>
            <person name="Nabieva E.R."/>
            <person name="Penin A.A."/>
            <person name="Kondrashov A.S."/>
            <person name="Logacheva M.D."/>
        </authorList>
    </citation>
    <scope>NUCLEOTIDE SEQUENCE [LARGE SCALE GENOMIC DNA]</scope>
</reference>
<evidence type="ECO:0000256" key="5">
    <source>
        <dbReference type="PIRSR" id="PIRSR005096-1"/>
    </source>
</evidence>
<sequence length="329" mass="36085">IGVYELGRGDFSAKITNYGATVVSIVFPDKNGELGDVVLGFPTVDGYKNDTTYFGAIVGRVANRIAGAKFSLNGTVYHLPANDHGNTLHGGRIGFSDVVWNVEEHVEDSHLVLSYDSFDGDQGFPGEISVTVTYLLIGTDRLAIKMQAKPLNMATPINLASHIYWNLGGHSSGDIFSHTLQLFASEITPTDDDLIPTGELRRVDRTPFDFRQPRTIGSHFSQVPGGYDVNYAVDESEPKFQHLSKVAAAREPETGRKLELWSNQPGVQFYSGNMIPATKGKDGAVYDKYAGFCLETQGFPDSVNHPRFPSQVVSPGEDYLHVMVFRFTA</sequence>
<comment type="similarity">
    <text evidence="2">Belongs to the aldose epimerase family.</text>
</comment>
<dbReference type="Pfam" id="PF01263">
    <property type="entry name" value="Aldose_epim"/>
    <property type="match status" value="1"/>
</dbReference>
<evidence type="ECO:0000313" key="9">
    <source>
        <dbReference type="Proteomes" id="UP000015453"/>
    </source>
</evidence>
<dbReference type="CDD" id="cd09019">
    <property type="entry name" value="galactose_mutarotase_like"/>
    <property type="match status" value="1"/>
</dbReference>
<evidence type="ECO:0000313" key="8">
    <source>
        <dbReference type="EMBL" id="EPS71547.1"/>
    </source>
</evidence>
<dbReference type="GO" id="GO:0004034">
    <property type="term" value="F:aldose 1-epimerase activity"/>
    <property type="evidence" value="ECO:0007669"/>
    <property type="project" value="TreeGrafter"/>
</dbReference>
<dbReference type="InterPro" id="IPR008183">
    <property type="entry name" value="Aldose_1/G6P_1-epimerase"/>
</dbReference>
<dbReference type="PIRSF" id="PIRSF005096">
    <property type="entry name" value="GALM"/>
    <property type="match status" value="1"/>
</dbReference>
<evidence type="ECO:0000256" key="7">
    <source>
        <dbReference type="PIRSR" id="PIRSR005096-3"/>
    </source>
</evidence>
<dbReference type="GO" id="GO:0006006">
    <property type="term" value="P:glucose metabolic process"/>
    <property type="evidence" value="ECO:0007669"/>
    <property type="project" value="TreeGrafter"/>
</dbReference>
<dbReference type="InterPro" id="IPR014718">
    <property type="entry name" value="GH-type_carb-bd"/>
</dbReference>